<accession>A0A9J5YM79</accession>
<reference evidence="2 3" key="1">
    <citation type="submission" date="2020-09" db="EMBL/GenBank/DDBJ databases">
        <title>De no assembly of potato wild relative species, Solanum commersonii.</title>
        <authorList>
            <person name="Cho K."/>
        </authorList>
    </citation>
    <scope>NUCLEOTIDE SEQUENCE [LARGE SCALE GENOMIC DNA]</scope>
    <source>
        <strain evidence="2">LZ3.2</strain>
        <tissue evidence="2">Leaf</tissue>
    </source>
</reference>
<evidence type="ECO:0000259" key="1">
    <source>
        <dbReference type="Pfam" id="PF25797"/>
    </source>
</evidence>
<keyword evidence="3" id="KW-1185">Reference proteome</keyword>
<organism evidence="2 3">
    <name type="scientific">Solanum commersonii</name>
    <name type="common">Commerson's wild potato</name>
    <name type="synonym">Commerson's nightshade</name>
    <dbReference type="NCBI Taxonomy" id="4109"/>
    <lineage>
        <taxon>Eukaryota</taxon>
        <taxon>Viridiplantae</taxon>
        <taxon>Streptophyta</taxon>
        <taxon>Embryophyta</taxon>
        <taxon>Tracheophyta</taxon>
        <taxon>Spermatophyta</taxon>
        <taxon>Magnoliopsida</taxon>
        <taxon>eudicotyledons</taxon>
        <taxon>Gunneridae</taxon>
        <taxon>Pentapetalae</taxon>
        <taxon>asterids</taxon>
        <taxon>lamiids</taxon>
        <taxon>Solanales</taxon>
        <taxon>Solanaceae</taxon>
        <taxon>Solanoideae</taxon>
        <taxon>Solaneae</taxon>
        <taxon>Solanum</taxon>
    </lineage>
</organism>
<dbReference type="Proteomes" id="UP000824120">
    <property type="component" value="Chromosome 6"/>
</dbReference>
<protein>
    <recommendedName>
        <fullName evidence="1">HD-Zip IV C-terminal domain-containing protein</fullName>
    </recommendedName>
</protein>
<name>A0A9J5YM79_SOLCO</name>
<dbReference type="EMBL" id="JACXVP010000006">
    <property type="protein sequence ID" value="KAG5600236.1"/>
    <property type="molecule type" value="Genomic_DNA"/>
</dbReference>
<evidence type="ECO:0000313" key="2">
    <source>
        <dbReference type="EMBL" id="KAG5600236.1"/>
    </source>
</evidence>
<comment type="caution">
    <text evidence="2">The sequence shown here is derived from an EMBL/GenBank/DDBJ whole genome shotgun (WGS) entry which is preliminary data.</text>
</comment>
<evidence type="ECO:0000313" key="3">
    <source>
        <dbReference type="Proteomes" id="UP000824120"/>
    </source>
</evidence>
<gene>
    <name evidence="2" type="ORF">H5410_031606</name>
</gene>
<proteinExistence type="predicted"/>
<sequence length="83" mass="8813">MDATGSLLVYATIDSQEINTVMKGDGGNLLMNNGFGGGSLVTISFQMVGNIFPATILSMELVKESNALILHTIHKIKSALKCK</sequence>
<dbReference type="AlphaFoldDB" id="A0A9J5YM79"/>
<dbReference type="Pfam" id="PF25797">
    <property type="entry name" value="PDF2_C"/>
    <property type="match status" value="1"/>
</dbReference>
<dbReference type="InterPro" id="IPR057993">
    <property type="entry name" value="HD-Zip_IV_C"/>
</dbReference>
<feature type="domain" description="HD-Zip IV C-terminal" evidence="1">
    <location>
        <begin position="36"/>
        <end position="82"/>
    </location>
</feature>